<keyword evidence="5" id="KW-0999">Mitochondrion inner membrane</keyword>
<proteinExistence type="inferred from homology"/>
<feature type="non-terminal residue" evidence="10">
    <location>
        <position position="1"/>
    </location>
</feature>
<feature type="transmembrane region" description="Helical" evidence="9">
    <location>
        <begin position="47"/>
        <end position="65"/>
    </location>
</feature>
<dbReference type="AlphaFoldDB" id="A0AAN8XI24"/>
<keyword evidence="4 9" id="KW-0812">Transmembrane</keyword>
<evidence type="ECO:0000256" key="3">
    <source>
        <dbReference type="ARBA" id="ARBA00017689"/>
    </source>
</evidence>
<evidence type="ECO:0000256" key="4">
    <source>
        <dbReference type="ARBA" id="ARBA00022692"/>
    </source>
</evidence>
<evidence type="ECO:0000256" key="1">
    <source>
        <dbReference type="ARBA" id="ARBA00004273"/>
    </source>
</evidence>
<evidence type="ECO:0000256" key="9">
    <source>
        <dbReference type="SAM" id="Phobius"/>
    </source>
</evidence>
<accession>A0AAN8XI24</accession>
<evidence type="ECO:0000313" key="10">
    <source>
        <dbReference type="EMBL" id="KAK7079604.1"/>
    </source>
</evidence>
<protein>
    <recommendedName>
        <fullName evidence="3">Cytochrome c oxidase assembly protein COX20, mitochondrial</fullName>
    </recommendedName>
</protein>
<keyword evidence="7" id="KW-0496">Mitochondrion</keyword>
<sequence length="127" mass="14703">SLERTRYATCKHYLCYKFNIRVSACFITTRMGLFEKDFSQIPCFRQTFMYSISTGLGAGIVYFLLTSKIRQATHFGVGSYAIVTLGYWAYCRYNFSKEKQRTGQLRKALQHQVAYEGTELESKVKGQ</sequence>
<keyword evidence="6 9" id="KW-1133">Transmembrane helix</keyword>
<evidence type="ECO:0000313" key="11">
    <source>
        <dbReference type="Proteomes" id="UP001381693"/>
    </source>
</evidence>
<dbReference type="PRINTS" id="PR02049">
    <property type="entry name" value="PROTEINF36A"/>
</dbReference>
<evidence type="ECO:0000256" key="5">
    <source>
        <dbReference type="ARBA" id="ARBA00022792"/>
    </source>
</evidence>
<keyword evidence="11" id="KW-1185">Reference proteome</keyword>
<comment type="caution">
    <text evidence="10">The sequence shown here is derived from an EMBL/GenBank/DDBJ whole genome shotgun (WGS) entry which is preliminary data.</text>
</comment>
<reference evidence="10 11" key="1">
    <citation type="submission" date="2023-11" db="EMBL/GenBank/DDBJ databases">
        <title>Halocaridina rubra genome assembly.</title>
        <authorList>
            <person name="Smith C."/>
        </authorList>
    </citation>
    <scope>NUCLEOTIDE SEQUENCE [LARGE SCALE GENOMIC DNA]</scope>
    <source>
        <strain evidence="10">EP-1</strain>
        <tissue evidence="10">Whole</tissue>
    </source>
</reference>
<comment type="similarity">
    <text evidence="2">Belongs to the COX20 family.</text>
</comment>
<keyword evidence="8 9" id="KW-0472">Membrane</keyword>
<name>A0AAN8XI24_HALRR</name>
<dbReference type="Pfam" id="PF12597">
    <property type="entry name" value="Cox20"/>
    <property type="match status" value="1"/>
</dbReference>
<dbReference type="Proteomes" id="UP001381693">
    <property type="component" value="Unassembled WGS sequence"/>
</dbReference>
<feature type="transmembrane region" description="Helical" evidence="9">
    <location>
        <begin position="72"/>
        <end position="90"/>
    </location>
</feature>
<dbReference type="InterPro" id="IPR022533">
    <property type="entry name" value="Cox20"/>
</dbReference>
<evidence type="ECO:0000256" key="7">
    <source>
        <dbReference type="ARBA" id="ARBA00023128"/>
    </source>
</evidence>
<dbReference type="EMBL" id="JAXCGZ010006673">
    <property type="protein sequence ID" value="KAK7079604.1"/>
    <property type="molecule type" value="Genomic_DNA"/>
</dbReference>
<evidence type="ECO:0000256" key="6">
    <source>
        <dbReference type="ARBA" id="ARBA00022989"/>
    </source>
</evidence>
<dbReference type="GO" id="GO:0005743">
    <property type="term" value="C:mitochondrial inner membrane"/>
    <property type="evidence" value="ECO:0007669"/>
    <property type="project" value="UniProtKB-SubCell"/>
</dbReference>
<evidence type="ECO:0000256" key="2">
    <source>
        <dbReference type="ARBA" id="ARBA00009575"/>
    </source>
</evidence>
<gene>
    <name evidence="10" type="ORF">SK128_025562</name>
</gene>
<organism evidence="10 11">
    <name type="scientific">Halocaridina rubra</name>
    <name type="common">Hawaiian red shrimp</name>
    <dbReference type="NCBI Taxonomy" id="373956"/>
    <lineage>
        <taxon>Eukaryota</taxon>
        <taxon>Metazoa</taxon>
        <taxon>Ecdysozoa</taxon>
        <taxon>Arthropoda</taxon>
        <taxon>Crustacea</taxon>
        <taxon>Multicrustacea</taxon>
        <taxon>Malacostraca</taxon>
        <taxon>Eumalacostraca</taxon>
        <taxon>Eucarida</taxon>
        <taxon>Decapoda</taxon>
        <taxon>Pleocyemata</taxon>
        <taxon>Caridea</taxon>
        <taxon>Atyoidea</taxon>
        <taxon>Atyidae</taxon>
        <taxon>Halocaridina</taxon>
    </lineage>
</organism>
<evidence type="ECO:0000256" key="8">
    <source>
        <dbReference type="ARBA" id="ARBA00023136"/>
    </source>
</evidence>
<comment type="subcellular location">
    <subcellularLocation>
        <location evidence="1">Mitochondrion inner membrane</location>
    </subcellularLocation>
</comment>
<dbReference type="GO" id="GO:0033617">
    <property type="term" value="P:mitochondrial respiratory chain complex IV assembly"/>
    <property type="evidence" value="ECO:0007669"/>
    <property type="project" value="InterPro"/>
</dbReference>
<dbReference type="PANTHER" id="PTHR31586">
    <property type="entry name" value="CYTOCHROME C OXIDASE PROTEIN 20"/>
    <property type="match status" value="1"/>
</dbReference>
<dbReference type="PANTHER" id="PTHR31586:SF1">
    <property type="entry name" value="CYTOCHROME C OXIDASE ASSEMBLY PROTEIN COX20, MITOCHONDRIAL"/>
    <property type="match status" value="1"/>
</dbReference>